<evidence type="ECO:0000313" key="2">
    <source>
        <dbReference type="EMBL" id="KIM34715.1"/>
    </source>
</evidence>
<keyword evidence="3" id="KW-1185">Reference proteome</keyword>
<feature type="region of interest" description="Disordered" evidence="1">
    <location>
        <begin position="220"/>
        <end position="264"/>
    </location>
</feature>
<evidence type="ECO:0000313" key="3">
    <source>
        <dbReference type="Proteomes" id="UP000053424"/>
    </source>
</evidence>
<gene>
    <name evidence="2" type="ORF">M413DRAFT_33078</name>
</gene>
<evidence type="ECO:0000256" key="1">
    <source>
        <dbReference type="SAM" id="MobiDB-lite"/>
    </source>
</evidence>
<reference evidence="2 3" key="1">
    <citation type="submission" date="2014-04" db="EMBL/GenBank/DDBJ databases">
        <authorList>
            <consortium name="DOE Joint Genome Institute"/>
            <person name="Kuo A."/>
            <person name="Gay G."/>
            <person name="Dore J."/>
            <person name="Kohler A."/>
            <person name="Nagy L.G."/>
            <person name="Floudas D."/>
            <person name="Copeland A."/>
            <person name="Barry K.W."/>
            <person name="Cichocki N."/>
            <person name="Veneault-Fourrey C."/>
            <person name="LaButti K."/>
            <person name="Lindquist E.A."/>
            <person name="Lipzen A."/>
            <person name="Lundell T."/>
            <person name="Morin E."/>
            <person name="Murat C."/>
            <person name="Sun H."/>
            <person name="Tunlid A."/>
            <person name="Henrissat B."/>
            <person name="Grigoriev I.V."/>
            <person name="Hibbett D.S."/>
            <person name="Martin F."/>
            <person name="Nordberg H.P."/>
            <person name="Cantor M.N."/>
            <person name="Hua S.X."/>
        </authorList>
    </citation>
    <scope>NUCLEOTIDE SEQUENCE [LARGE SCALE GENOMIC DNA]</scope>
    <source>
        <strain evidence="3">h7</strain>
    </source>
</reference>
<feature type="compositionally biased region" description="Polar residues" evidence="1">
    <location>
        <begin position="248"/>
        <end position="259"/>
    </location>
</feature>
<dbReference type="EMBL" id="KN831869">
    <property type="protein sequence ID" value="KIM34715.1"/>
    <property type="molecule type" value="Genomic_DNA"/>
</dbReference>
<feature type="compositionally biased region" description="Basic and acidic residues" evidence="1">
    <location>
        <begin position="238"/>
        <end position="247"/>
    </location>
</feature>
<name>A0A0C3BD23_HEBCY</name>
<dbReference type="AlphaFoldDB" id="A0A0C3BD23"/>
<reference evidence="3" key="2">
    <citation type="submission" date="2015-01" db="EMBL/GenBank/DDBJ databases">
        <title>Evolutionary Origins and Diversification of the Mycorrhizal Mutualists.</title>
        <authorList>
            <consortium name="DOE Joint Genome Institute"/>
            <consortium name="Mycorrhizal Genomics Consortium"/>
            <person name="Kohler A."/>
            <person name="Kuo A."/>
            <person name="Nagy L.G."/>
            <person name="Floudas D."/>
            <person name="Copeland A."/>
            <person name="Barry K.W."/>
            <person name="Cichocki N."/>
            <person name="Veneault-Fourrey C."/>
            <person name="LaButti K."/>
            <person name="Lindquist E.A."/>
            <person name="Lipzen A."/>
            <person name="Lundell T."/>
            <person name="Morin E."/>
            <person name="Murat C."/>
            <person name="Riley R."/>
            <person name="Ohm R."/>
            <person name="Sun H."/>
            <person name="Tunlid A."/>
            <person name="Henrissat B."/>
            <person name="Grigoriev I.V."/>
            <person name="Hibbett D.S."/>
            <person name="Martin F."/>
        </authorList>
    </citation>
    <scope>NUCLEOTIDE SEQUENCE [LARGE SCALE GENOMIC DNA]</scope>
    <source>
        <strain evidence="3">h7</strain>
    </source>
</reference>
<sequence>MDHADKSKRVSLNTPYKFSSYATLVLPQSSSESWSALPTSHPAPSTTLVPTSNVDLLLSLRSILTATSCQRMPTRLVSVSQHHLPQESVSLPTLLQEPESATSKTPALINVCGYDTTMIESASVDAIEDRAYISLFPVSANAAFSWLNVRELEGIVSNASGKRARLEKIWQSTRTGIGGMPRATPSSCTRYVGTYWLGCEDSGLAMMTTLREYGKKKNKAHEICPQQQNSRGIDSELDEPRGDEVHTSRTSTCPATTSHCDGKERQGSSYAGTYWLGFDTGMATSEGLSGMARTGMGDGRVHRTTNIRAVHRLRGLAMMDDGAATTTDDESGAQQLSRGVSRAFKNDEAHVLATSLVGLPFPITTDPNRRLASQGRFMSIIREEEKRDARCSAANSHGPL</sequence>
<dbReference type="Proteomes" id="UP000053424">
    <property type="component" value="Unassembled WGS sequence"/>
</dbReference>
<protein>
    <submittedName>
        <fullName evidence="2">Uncharacterized protein</fullName>
    </submittedName>
</protein>
<organism evidence="2 3">
    <name type="scientific">Hebeloma cylindrosporum</name>
    <dbReference type="NCBI Taxonomy" id="76867"/>
    <lineage>
        <taxon>Eukaryota</taxon>
        <taxon>Fungi</taxon>
        <taxon>Dikarya</taxon>
        <taxon>Basidiomycota</taxon>
        <taxon>Agaricomycotina</taxon>
        <taxon>Agaricomycetes</taxon>
        <taxon>Agaricomycetidae</taxon>
        <taxon>Agaricales</taxon>
        <taxon>Agaricineae</taxon>
        <taxon>Hymenogastraceae</taxon>
        <taxon>Hebeloma</taxon>
    </lineage>
</organism>
<accession>A0A0C3BD23</accession>
<dbReference type="HOGENOM" id="CLU_688976_0_0_1"/>
<proteinExistence type="predicted"/>